<proteinExistence type="predicted"/>
<accession>A0A2J8B3T4</accession>
<comment type="caution">
    <text evidence="1">The sequence shown here is derived from an EMBL/GenBank/DDBJ whole genome shotgun (WGS) entry which is preliminary data.</text>
</comment>
<sequence>MLYVLEMMQDEGLIKGLTFTRARVKNTFKDGAAYKGLNTLFKDHQGNIFELQFHTPESLGVKDNGLHQLYEKQRILDKTKDKKEWEKIKIEMIKLSGSIKNPP</sequence>
<dbReference type="AlphaFoldDB" id="A0A2J8B3T4"/>
<gene>
    <name evidence="1" type="ORF">B7R76_00450</name>
</gene>
<organism evidence="1 2">
    <name type="scientific">Mageeibacillus indolicus</name>
    <dbReference type="NCBI Taxonomy" id="884684"/>
    <lineage>
        <taxon>Bacteria</taxon>
        <taxon>Bacillati</taxon>
        <taxon>Bacillota</taxon>
        <taxon>Clostridia</taxon>
        <taxon>Eubacteriales</taxon>
        <taxon>Oscillospiraceae</taxon>
        <taxon>Mageeibacillus</taxon>
    </lineage>
</organism>
<name>A0A2J8B3T4_9FIRM</name>
<reference evidence="2" key="1">
    <citation type="submission" date="2017-04" db="EMBL/GenBank/DDBJ databases">
        <authorList>
            <person name="Bumgarner R.E."/>
            <person name="Fredricks D.N."/>
            <person name="Srinivasan S."/>
        </authorList>
    </citation>
    <scope>NUCLEOTIDE SEQUENCE [LARGE SCALE GENOMIC DNA]</scope>
    <source>
        <strain evidence="2">KA00405</strain>
    </source>
</reference>
<evidence type="ECO:0000313" key="1">
    <source>
        <dbReference type="EMBL" id="PNH19394.1"/>
    </source>
</evidence>
<evidence type="ECO:0000313" key="2">
    <source>
        <dbReference type="Proteomes" id="UP000236394"/>
    </source>
</evidence>
<dbReference type="Proteomes" id="UP000236394">
    <property type="component" value="Unassembled WGS sequence"/>
</dbReference>
<dbReference type="EMBL" id="NBZD01000001">
    <property type="protein sequence ID" value="PNH19394.1"/>
    <property type="molecule type" value="Genomic_DNA"/>
</dbReference>
<protein>
    <submittedName>
        <fullName evidence="1">Uncharacterized protein</fullName>
    </submittedName>
</protein>